<gene>
    <name evidence="1" type="ORF">UFOVP1176_48</name>
</gene>
<protein>
    <submittedName>
        <fullName evidence="1">Uncharacterized protein</fullName>
    </submittedName>
</protein>
<proteinExistence type="predicted"/>
<evidence type="ECO:0000313" key="1">
    <source>
        <dbReference type="EMBL" id="CAB4188687.1"/>
    </source>
</evidence>
<sequence>MALTNFKKEEIPEGKSDLLCSVDGCTSRWSVKLDGQLPKCSFHQWQQPKFGNTKTYQQYLADKDSPAVPPVSTWYNKEKW</sequence>
<name>A0A6J5R1Y4_9CAUD</name>
<reference evidence="1" key="1">
    <citation type="submission" date="2020-05" db="EMBL/GenBank/DDBJ databases">
        <authorList>
            <person name="Chiriac C."/>
            <person name="Salcher M."/>
            <person name="Ghai R."/>
            <person name="Kavagutti S V."/>
        </authorList>
    </citation>
    <scope>NUCLEOTIDE SEQUENCE</scope>
</reference>
<accession>A0A6J5R1Y4</accession>
<organism evidence="1">
    <name type="scientific">uncultured Caudovirales phage</name>
    <dbReference type="NCBI Taxonomy" id="2100421"/>
    <lineage>
        <taxon>Viruses</taxon>
        <taxon>Duplodnaviria</taxon>
        <taxon>Heunggongvirae</taxon>
        <taxon>Uroviricota</taxon>
        <taxon>Caudoviricetes</taxon>
        <taxon>Peduoviridae</taxon>
        <taxon>Maltschvirus</taxon>
        <taxon>Maltschvirus maltsch</taxon>
    </lineage>
</organism>
<dbReference type="EMBL" id="LR797122">
    <property type="protein sequence ID" value="CAB4188687.1"/>
    <property type="molecule type" value="Genomic_DNA"/>
</dbReference>